<protein>
    <submittedName>
        <fullName evidence="5">Aldehyde dehydrogenase family protein</fullName>
    </submittedName>
</protein>
<feature type="domain" description="Aldehyde dehydrogenase" evidence="4">
    <location>
        <begin position="22"/>
        <end position="473"/>
    </location>
</feature>
<keyword evidence="6" id="KW-1185">Reference proteome</keyword>
<dbReference type="InterPro" id="IPR016163">
    <property type="entry name" value="Ald_DH_C"/>
</dbReference>
<dbReference type="InterPro" id="IPR016161">
    <property type="entry name" value="Ald_DH/histidinol_DH"/>
</dbReference>
<evidence type="ECO:0000256" key="2">
    <source>
        <dbReference type="ARBA" id="ARBA00023002"/>
    </source>
</evidence>
<dbReference type="GO" id="GO:0016620">
    <property type="term" value="F:oxidoreductase activity, acting on the aldehyde or oxo group of donors, NAD or NADP as acceptor"/>
    <property type="evidence" value="ECO:0007669"/>
    <property type="project" value="InterPro"/>
</dbReference>
<sequence>MRDIDHLYIDGTRTRPLEGTVTERTHPADGSPTGRVVMGGAADVDRAVTAAERAFDTWSRTTPAERIALLENVLAEFDRRSEELVEAVTEDMGAPVTLAREGHVPTGRLQITGTIEAAKGYAFEERHGSTVIRREPVGPAGLITPWNFPVLQMAGKTASALAAGCTVVLKPAELAARCATLFAEIMDAAGTPAGVFNLVHGDGAGAGNALASHPGIGVVSFTGSLATAVRVTTAAAPTMKRVLTELGGKSPHILLPDADFGIAVATVRQWMMAMTGQLCSAPTRTLVPRARLEEFLSVLVPSLEALTVGDPRDPATDMGPLVSGTQWNTVQEWIRRGLSEGARVVTGGPGKPEVPAALEAGHHVRPTVFTDVTNDMAIAREEIFGPVMAVIAYDTVEEAIAIANDTPYGLAAYVVGADRERVDEVAARVRAGAVLLNDAEFDWNAPWGGYKQSGNGREFGVEGMVGFLETKVVHGG</sequence>
<comment type="caution">
    <text evidence="5">The sequence shown here is derived from an EMBL/GenBank/DDBJ whole genome shotgun (WGS) entry which is preliminary data.</text>
</comment>
<gene>
    <name evidence="5" type="ORF">FOE67_02770</name>
</gene>
<accession>A0A7W3XV75</accession>
<dbReference type="FunFam" id="3.40.605.10:FF:000007">
    <property type="entry name" value="NAD/NADP-dependent betaine aldehyde dehydrogenase"/>
    <property type="match status" value="1"/>
</dbReference>
<organism evidence="5 6">
    <name type="scientific">Streptomyces calidiresistens</name>
    <dbReference type="NCBI Taxonomy" id="1485586"/>
    <lineage>
        <taxon>Bacteria</taxon>
        <taxon>Bacillati</taxon>
        <taxon>Actinomycetota</taxon>
        <taxon>Actinomycetes</taxon>
        <taxon>Kitasatosporales</taxon>
        <taxon>Streptomycetaceae</taxon>
        <taxon>Streptomyces</taxon>
    </lineage>
</organism>
<name>A0A7W3XV75_9ACTN</name>
<dbReference type="EMBL" id="VKHS01000028">
    <property type="protein sequence ID" value="MBB0228459.1"/>
    <property type="molecule type" value="Genomic_DNA"/>
</dbReference>
<feature type="region of interest" description="Disordered" evidence="3">
    <location>
        <begin position="15"/>
        <end position="34"/>
    </location>
</feature>
<dbReference type="Proteomes" id="UP000530234">
    <property type="component" value="Unassembled WGS sequence"/>
</dbReference>
<feature type="compositionally biased region" description="Basic and acidic residues" evidence="3">
    <location>
        <begin position="15"/>
        <end position="27"/>
    </location>
</feature>
<dbReference type="Gene3D" id="3.40.309.10">
    <property type="entry name" value="Aldehyde Dehydrogenase, Chain A, domain 2"/>
    <property type="match status" value="1"/>
</dbReference>
<dbReference type="InterPro" id="IPR015590">
    <property type="entry name" value="Aldehyde_DH_dom"/>
</dbReference>
<evidence type="ECO:0000313" key="5">
    <source>
        <dbReference type="EMBL" id="MBB0228459.1"/>
    </source>
</evidence>
<proteinExistence type="inferred from homology"/>
<dbReference type="AlphaFoldDB" id="A0A7W3XV75"/>
<dbReference type="InterPro" id="IPR016162">
    <property type="entry name" value="Ald_DH_N"/>
</dbReference>
<dbReference type="PANTHER" id="PTHR42804">
    <property type="entry name" value="ALDEHYDE DEHYDROGENASE"/>
    <property type="match status" value="1"/>
</dbReference>
<keyword evidence="2" id="KW-0560">Oxidoreductase</keyword>
<dbReference type="SUPFAM" id="SSF53720">
    <property type="entry name" value="ALDH-like"/>
    <property type="match status" value="1"/>
</dbReference>
<evidence type="ECO:0000256" key="3">
    <source>
        <dbReference type="SAM" id="MobiDB-lite"/>
    </source>
</evidence>
<dbReference type="PANTHER" id="PTHR42804:SF1">
    <property type="entry name" value="ALDEHYDE DEHYDROGENASE-RELATED"/>
    <property type="match status" value="1"/>
</dbReference>
<evidence type="ECO:0000256" key="1">
    <source>
        <dbReference type="ARBA" id="ARBA00009986"/>
    </source>
</evidence>
<dbReference type="Pfam" id="PF00171">
    <property type="entry name" value="Aldedh"/>
    <property type="match status" value="1"/>
</dbReference>
<dbReference type="Gene3D" id="3.40.605.10">
    <property type="entry name" value="Aldehyde Dehydrogenase, Chain A, domain 1"/>
    <property type="match status" value="1"/>
</dbReference>
<dbReference type="CDD" id="cd07138">
    <property type="entry name" value="ALDH_CddD_SSP0762"/>
    <property type="match status" value="1"/>
</dbReference>
<evidence type="ECO:0000259" key="4">
    <source>
        <dbReference type="Pfam" id="PF00171"/>
    </source>
</evidence>
<comment type="similarity">
    <text evidence="1">Belongs to the aldehyde dehydrogenase family.</text>
</comment>
<reference evidence="6" key="1">
    <citation type="submission" date="2019-10" db="EMBL/GenBank/DDBJ databases">
        <title>Streptomyces sp. nov., a novel actinobacterium isolated from alkaline environment.</title>
        <authorList>
            <person name="Golinska P."/>
        </authorList>
    </citation>
    <scope>NUCLEOTIDE SEQUENCE [LARGE SCALE GENOMIC DNA]</scope>
    <source>
        <strain evidence="6">DSM 42108</strain>
    </source>
</reference>
<evidence type="ECO:0000313" key="6">
    <source>
        <dbReference type="Proteomes" id="UP000530234"/>
    </source>
</evidence>
<dbReference type="RefSeq" id="WP_182660140.1">
    <property type="nucleotide sequence ID" value="NZ_VKHS01000028.1"/>
</dbReference>